<reference evidence="1 2" key="1">
    <citation type="journal article" date="2013" name="Genome Biol.">
        <title>The genome sequence of the most widely cultivated cacao type and its use to identify candidate genes regulating pod color.</title>
        <authorList>
            <person name="Motamayor J.C."/>
            <person name="Mockaitis K."/>
            <person name="Schmutz J."/>
            <person name="Haiminen N."/>
            <person name="Iii D.L."/>
            <person name="Cornejo O."/>
            <person name="Findley S.D."/>
            <person name="Zheng P."/>
            <person name="Utro F."/>
            <person name="Royaert S."/>
            <person name="Saski C."/>
            <person name="Jenkins J."/>
            <person name="Podicheti R."/>
            <person name="Zhao M."/>
            <person name="Scheffler B.E."/>
            <person name="Stack J.C."/>
            <person name="Feltus F.A."/>
            <person name="Mustiga G.M."/>
            <person name="Amores F."/>
            <person name="Phillips W."/>
            <person name="Marelli J.P."/>
            <person name="May G.D."/>
            <person name="Shapiro H."/>
            <person name="Ma J."/>
            <person name="Bustamante C.D."/>
            <person name="Schnell R.J."/>
            <person name="Main D."/>
            <person name="Gilbert D."/>
            <person name="Parida L."/>
            <person name="Kuhn D.N."/>
        </authorList>
    </citation>
    <scope>NUCLEOTIDE SEQUENCE [LARGE SCALE GENOMIC DNA]</scope>
    <source>
        <strain evidence="2">cv. Matina 1-6</strain>
    </source>
</reference>
<gene>
    <name evidence="1" type="ORF">TCM_021111</name>
</gene>
<dbReference type="EMBL" id="CM001882">
    <property type="protein sequence ID" value="EOY06363.1"/>
    <property type="molecule type" value="Genomic_DNA"/>
</dbReference>
<dbReference type="HOGENOM" id="CLU_807545_0_0_1"/>
<proteinExistence type="predicted"/>
<protein>
    <submittedName>
        <fullName evidence="1">Uncharacterized protein</fullName>
    </submittedName>
</protein>
<dbReference type="Proteomes" id="UP000026915">
    <property type="component" value="Chromosome 4"/>
</dbReference>
<dbReference type="PANTHER" id="PTHR35726">
    <property type="entry name" value="GLUTAMIC ACID-RICH PROTEIN-LIKE"/>
    <property type="match status" value="1"/>
</dbReference>
<dbReference type="InParanoid" id="A0A061ENY6"/>
<dbReference type="PANTHER" id="PTHR35726:SF5">
    <property type="match status" value="1"/>
</dbReference>
<accession>A0A061ENY6</accession>
<keyword evidence="2" id="KW-1185">Reference proteome</keyword>
<sequence>MSPKYSLERKRREWEASDLKLSAAASNEKTFSAHHIEKNVEAYITRTQVKGTVPWNSQLCPQQEQAYQLGVPNRKGSSRNDCLNSIPRVFDNGELIAWNVEHFTVLWTVGNRSALNRIQKPVLMGHGCATNKQILSLFHLFSKPPWTKNSKIDWLVFFSLSLSFVSKGAIDHDLRKEQWMDDMKPTNKNGFSSENLTPFKKKGEIFAYMDNKNGIVDVTCFLLVEDSGDSELDCEPIIQQCHNMDVGIAADEDDAESCSCDTSERLDDCYEVLQLDGDQDFSDWDEPADGWSSCEMWSIDEALGYASAEEGEEEPRFDINLCGEVMDGMEDRLFWETCMAVGYP</sequence>
<dbReference type="eggNOG" id="ENOG502SC9G">
    <property type="taxonomic scope" value="Eukaryota"/>
</dbReference>
<dbReference type="AlphaFoldDB" id="A0A061ENY6"/>
<evidence type="ECO:0000313" key="1">
    <source>
        <dbReference type="EMBL" id="EOY06363.1"/>
    </source>
</evidence>
<name>A0A061ENY6_THECC</name>
<dbReference type="Gramene" id="EOY06363">
    <property type="protein sequence ID" value="EOY06363"/>
    <property type="gene ID" value="TCM_021111"/>
</dbReference>
<organism evidence="1 2">
    <name type="scientific">Theobroma cacao</name>
    <name type="common">Cacao</name>
    <name type="synonym">Cocoa</name>
    <dbReference type="NCBI Taxonomy" id="3641"/>
    <lineage>
        <taxon>Eukaryota</taxon>
        <taxon>Viridiplantae</taxon>
        <taxon>Streptophyta</taxon>
        <taxon>Embryophyta</taxon>
        <taxon>Tracheophyta</taxon>
        <taxon>Spermatophyta</taxon>
        <taxon>Magnoliopsida</taxon>
        <taxon>eudicotyledons</taxon>
        <taxon>Gunneridae</taxon>
        <taxon>Pentapetalae</taxon>
        <taxon>rosids</taxon>
        <taxon>malvids</taxon>
        <taxon>Malvales</taxon>
        <taxon>Malvaceae</taxon>
        <taxon>Byttnerioideae</taxon>
        <taxon>Theobroma</taxon>
    </lineage>
</organism>
<evidence type="ECO:0000313" key="2">
    <source>
        <dbReference type="Proteomes" id="UP000026915"/>
    </source>
</evidence>